<feature type="transmembrane region" description="Helical" evidence="2">
    <location>
        <begin position="21"/>
        <end position="38"/>
    </location>
</feature>
<keyword evidence="2" id="KW-0472">Membrane</keyword>
<feature type="transmembrane region" description="Helical" evidence="2">
    <location>
        <begin position="50"/>
        <end position="71"/>
    </location>
</feature>
<evidence type="ECO:0000256" key="2">
    <source>
        <dbReference type="SAM" id="Phobius"/>
    </source>
</evidence>
<feature type="region of interest" description="Disordered" evidence="1">
    <location>
        <begin position="513"/>
        <end position="534"/>
    </location>
</feature>
<keyword evidence="2" id="KW-0812">Transmembrane</keyword>
<keyword evidence="2" id="KW-1133">Transmembrane helix</keyword>
<proteinExistence type="predicted"/>
<gene>
    <name evidence="3" type="ORF">OB955_16880</name>
</gene>
<feature type="transmembrane region" description="Helical" evidence="2">
    <location>
        <begin position="83"/>
        <end position="104"/>
    </location>
</feature>
<feature type="compositionally biased region" description="Polar residues" evidence="1">
    <location>
        <begin position="522"/>
        <end position="534"/>
    </location>
</feature>
<protein>
    <submittedName>
        <fullName evidence="3">Uncharacterized protein</fullName>
    </submittedName>
</protein>
<evidence type="ECO:0000313" key="4">
    <source>
        <dbReference type="Proteomes" id="UP001320972"/>
    </source>
</evidence>
<name>A0ABT2QHJ2_9EURY</name>
<dbReference type="RefSeq" id="WP_338008509.1">
    <property type="nucleotide sequence ID" value="NZ_JAOPKB010000011.1"/>
</dbReference>
<dbReference type="EMBL" id="JAOPKB010000011">
    <property type="protein sequence ID" value="MCU4974400.1"/>
    <property type="molecule type" value="Genomic_DNA"/>
</dbReference>
<dbReference type="Proteomes" id="UP001320972">
    <property type="component" value="Unassembled WGS sequence"/>
</dbReference>
<sequence length="534" mass="58761">MGTRIPTSGTDWGVKQLAIRISILLVVSGAVYVWRPLFHGVFYRMLNSPGGALVGGLTLLAVVVAFLAPPLDRSAVDSIQAKLTLVGVVLVIGVVLALVVGIPANSLEQRTMAEQTMDGAVEVDEFPAINAENPRIAPRDVADVQTRGSVSYRQYRLGESDIARMEDGRLAWSYPIEPDGFRNSIYENQQGVLMSDMTNMENREIQAFDDQPFAVGEGMLFHRSAEWNLKKTDYWAQYNDDPIEFVHDGDAYMAYPKTGHEWHWTPVPHTTPTWEGVALVHTDGTIEHLSPEQAQESEILAGQRLYPLSNTALEMNSLGYRNGIINQLSVVGAHEGHVEVASLPAGAGNSQPFVIDLADEQLSYVTAMEPHGEDTRGLDEVWFVDAYTGEFQYFATGSETLTGPERAMGIVRSADSRTGWGDNFVVIEPVPVTVDAELWWHSKVVPTDNTDITRNVFVNAHTGEAVEIYDTETVREFLAGGDPEAVEEVGTEPADDPDVAYYIVITGEDGTELDRIPIEPGQNVNIVQNQEDEE</sequence>
<evidence type="ECO:0000256" key="1">
    <source>
        <dbReference type="SAM" id="MobiDB-lite"/>
    </source>
</evidence>
<keyword evidence="4" id="KW-1185">Reference proteome</keyword>
<accession>A0ABT2QHJ2</accession>
<comment type="caution">
    <text evidence="3">The sequence shown here is derived from an EMBL/GenBank/DDBJ whole genome shotgun (WGS) entry which is preliminary data.</text>
</comment>
<evidence type="ECO:0000313" key="3">
    <source>
        <dbReference type="EMBL" id="MCU4974400.1"/>
    </source>
</evidence>
<organism evidence="3 4">
    <name type="scientific">Natronoglomus mannanivorans</name>
    <dbReference type="NCBI Taxonomy" id="2979990"/>
    <lineage>
        <taxon>Archaea</taxon>
        <taxon>Methanobacteriati</taxon>
        <taxon>Methanobacteriota</taxon>
        <taxon>Stenosarchaea group</taxon>
        <taxon>Halobacteria</taxon>
        <taxon>Halobacteriales</taxon>
        <taxon>Natrialbaceae</taxon>
        <taxon>Natronoglomus</taxon>
    </lineage>
</organism>
<reference evidence="3 4" key="1">
    <citation type="submission" date="2022-09" db="EMBL/GenBank/DDBJ databases">
        <title>Enrichment on poylsaccharides allowed isolation of novel metabolic and taxonomic groups of Haloarchaea.</title>
        <authorList>
            <person name="Sorokin D.Y."/>
            <person name="Elcheninov A.G."/>
            <person name="Khizhniak T.V."/>
            <person name="Kolganova T.V."/>
            <person name="Kublanov I.V."/>
        </authorList>
    </citation>
    <scope>NUCLEOTIDE SEQUENCE [LARGE SCALE GENOMIC DNA]</scope>
    <source>
        <strain evidence="3 4">AArc-m2/3/4</strain>
    </source>
</reference>